<name>A0A840ILQ3_9ACTN</name>
<gene>
    <name evidence="5" type="ORF">BDZ31_004802</name>
</gene>
<dbReference type="InterPro" id="IPR029052">
    <property type="entry name" value="Metallo-depent_PP-like"/>
</dbReference>
<evidence type="ECO:0000313" key="6">
    <source>
        <dbReference type="Proteomes" id="UP000585272"/>
    </source>
</evidence>
<keyword evidence="1" id="KW-0479">Metal-binding</keyword>
<dbReference type="GO" id="GO:0046872">
    <property type="term" value="F:metal ion binding"/>
    <property type="evidence" value="ECO:0007669"/>
    <property type="project" value="UniProtKB-KW"/>
</dbReference>
<evidence type="ECO:0000259" key="4">
    <source>
        <dbReference type="Pfam" id="PF00149"/>
    </source>
</evidence>
<feature type="region of interest" description="Disordered" evidence="3">
    <location>
        <begin position="1"/>
        <end position="29"/>
    </location>
</feature>
<keyword evidence="6" id="KW-1185">Reference proteome</keyword>
<dbReference type="Proteomes" id="UP000585272">
    <property type="component" value="Unassembled WGS sequence"/>
</dbReference>
<evidence type="ECO:0000256" key="1">
    <source>
        <dbReference type="ARBA" id="ARBA00022723"/>
    </source>
</evidence>
<dbReference type="InterPro" id="IPR016538">
    <property type="entry name" value="UCP008292"/>
</dbReference>
<feature type="domain" description="Calcineurin-like phosphoesterase" evidence="4">
    <location>
        <begin position="33"/>
        <end position="236"/>
    </location>
</feature>
<dbReference type="GO" id="GO:0016020">
    <property type="term" value="C:membrane"/>
    <property type="evidence" value="ECO:0007669"/>
    <property type="project" value="GOC"/>
</dbReference>
<dbReference type="RefSeq" id="WP_221243302.1">
    <property type="nucleotide sequence ID" value="NZ_JACHNU010000012.1"/>
</dbReference>
<dbReference type="Gene3D" id="3.60.21.10">
    <property type="match status" value="1"/>
</dbReference>
<dbReference type="GO" id="GO:0009245">
    <property type="term" value="P:lipid A biosynthetic process"/>
    <property type="evidence" value="ECO:0007669"/>
    <property type="project" value="TreeGrafter"/>
</dbReference>
<evidence type="ECO:0000256" key="2">
    <source>
        <dbReference type="ARBA" id="ARBA00022801"/>
    </source>
</evidence>
<keyword evidence="2" id="KW-0378">Hydrolase</keyword>
<comment type="caution">
    <text evidence="5">The sequence shown here is derived from an EMBL/GenBank/DDBJ whole genome shotgun (WGS) entry which is preliminary data.</text>
</comment>
<proteinExistence type="predicted"/>
<dbReference type="PIRSF" id="PIRSF008292">
    <property type="entry name" value="UCP008292"/>
    <property type="match status" value="1"/>
</dbReference>
<dbReference type="InterPro" id="IPR051158">
    <property type="entry name" value="Metallophosphoesterase_sf"/>
</dbReference>
<accession>A0A840ILQ3</accession>
<sequence>MASEPQPASAVEPAAMPRPGAARVPGDERPIVRVAAAGDVHCREDHREQALEAFGALRGRADLLLLAGDLTTHGEPEQGAVLADACRQLDFPVFAVLGNHDWHVNRTDELCAALRDGGITVLEGEAAICEIEGVEVGVAGVKGFIGGFPGSHLPDFGEPLLREAYRETSREVEALDAALREIALCPLRIALLHYSPALETLEGEGEGISAFLGTDRLAAPIREHEPTIALHGHAHAGRFSGTIGCVPVHNVSVPVLRRDFHVFELPLPGAEATTIH</sequence>
<protein>
    <submittedName>
        <fullName evidence="5">Icc-related predicted phosphoesterase</fullName>
    </submittedName>
</protein>
<dbReference type="InterPro" id="IPR004843">
    <property type="entry name" value="Calcineurin-like_PHP"/>
</dbReference>
<dbReference type="PANTHER" id="PTHR31302">
    <property type="entry name" value="TRANSMEMBRANE PROTEIN WITH METALLOPHOSPHOESTERASE DOMAIN-RELATED"/>
    <property type="match status" value="1"/>
</dbReference>
<evidence type="ECO:0000313" key="5">
    <source>
        <dbReference type="EMBL" id="MBB4665181.1"/>
    </source>
</evidence>
<dbReference type="SUPFAM" id="SSF56300">
    <property type="entry name" value="Metallo-dependent phosphatases"/>
    <property type="match status" value="1"/>
</dbReference>
<evidence type="ECO:0000256" key="3">
    <source>
        <dbReference type="SAM" id="MobiDB-lite"/>
    </source>
</evidence>
<dbReference type="PANTHER" id="PTHR31302:SF31">
    <property type="entry name" value="PHOSPHODIESTERASE YAEI"/>
    <property type="match status" value="1"/>
</dbReference>
<dbReference type="AlphaFoldDB" id="A0A840ILQ3"/>
<dbReference type="Pfam" id="PF00149">
    <property type="entry name" value="Metallophos"/>
    <property type="match status" value="1"/>
</dbReference>
<reference evidence="5 6" key="1">
    <citation type="submission" date="2020-08" db="EMBL/GenBank/DDBJ databases">
        <title>Genomic Encyclopedia of Archaeal and Bacterial Type Strains, Phase II (KMG-II): from individual species to whole genera.</title>
        <authorList>
            <person name="Goeker M."/>
        </authorList>
    </citation>
    <scope>NUCLEOTIDE SEQUENCE [LARGE SCALE GENOMIC DNA]</scope>
    <source>
        <strain evidence="5 6">DSM 23288</strain>
    </source>
</reference>
<organism evidence="5 6">
    <name type="scientific">Conexibacter arvalis</name>
    <dbReference type="NCBI Taxonomy" id="912552"/>
    <lineage>
        <taxon>Bacteria</taxon>
        <taxon>Bacillati</taxon>
        <taxon>Actinomycetota</taxon>
        <taxon>Thermoleophilia</taxon>
        <taxon>Solirubrobacterales</taxon>
        <taxon>Conexibacteraceae</taxon>
        <taxon>Conexibacter</taxon>
    </lineage>
</organism>
<dbReference type="EMBL" id="JACHNU010000012">
    <property type="protein sequence ID" value="MBB4665181.1"/>
    <property type="molecule type" value="Genomic_DNA"/>
</dbReference>
<dbReference type="GO" id="GO:0008758">
    <property type="term" value="F:UDP-2,3-diacylglucosamine hydrolase activity"/>
    <property type="evidence" value="ECO:0007669"/>
    <property type="project" value="TreeGrafter"/>
</dbReference>